<dbReference type="InterPro" id="IPR011766">
    <property type="entry name" value="TPP_enzyme_TPP-bd"/>
</dbReference>
<dbReference type="Gene3D" id="3.40.50.1220">
    <property type="entry name" value="TPP-binding domain"/>
    <property type="match status" value="1"/>
</dbReference>
<dbReference type="GO" id="GO:0003984">
    <property type="term" value="F:acetolactate synthase activity"/>
    <property type="evidence" value="ECO:0007669"/>
    <property type="project" value="UniProtKB-EC"/>
</dbReference>
<dbReference type="InterPro" id="IPR012001">
    <property type="entry name" value="Thiamin_PyroP_enz_TPP-bd_dom"/>
</dbReference>
<evidence type="ECO:0000313" key="13">
    <source>
        <dbReference type="EMBL" id="HIT86111.1"/>
    </source>
</evidence>
<dbReference type="GO" id="GO:0050660">
    <property type="term" value="F:flavin adenine dinucleotide binding"/>
    <property type="evidence" value="ECO:0007669"/>
    <property type="project" value="InterPro"/>
</dbReference>
<evidence type="ECO:0000256" key="8">
    <source>
        <dbReference type="ARBA" id="ARBA00048670"/>
    </source>
</evidence>
<dbReference type="Pfam" id="PF02775">
    <property type="entry name" value="TPP_enzyme_C"/>
    <property type="match status" value="1"/>
</dbReference>
<feature type="domain" description="Thiamine pyrophosphate enzyme N-terminal TPP-binding" evidence="12">
    <location>
        <begin position="4"/>
        <end position="117"/>
    </location>
</feature>
<comment type="caution">
    <text evidence="13">The sequence shown here is derived from an EMBL/GenBank/DDBJ whole genome shotgun (WGS) entry which is preliminary data.</text>
</comment>
<accession>A0A9D1H4P6</accession>
<dbReference type="SUPFAM" id="SSF52467">
    <property type="entry name" value="DHS-like NAD/FAD-binding domain"/>
    <property type="match status" value="1"/>
</dbReference>
<dbReference type="PANTHER" id="PTHR18968">
    <property type="entry name" value="THIAMINE PYROPHOSPHATE ENZYMES"/>
    <property type="match status" value="1"/>
</dbReference>
<dbReference type="GO" id="GO:0009099">
    <property type="term" value="P:L-valine biosynthetic process"/>
    <property type="evidence" value="ECO:0007669"/>
    <property type="project" value="TreeGrafter"/>
</dbReference>
<evidence type="ECO:0000256" key="5">
    <source>
        <dbReference type="ARBA" id="ARBA00022605"/>
    </source>
</evidence>
<feature type="domain" description="Thiamine pyrophosphate enzyme TPP-binding" evidence="11">
    <location>
        <begin position="387"/>
        <end position="533"/>
    </location>
</feature>
<dbReference type="Pfam" id="PF02776">
    <property type="entry name" value="TPP_enzyme_N"/>
    <property type="match status" value="1"/>
</dbReference>
<keyword evidence="5 9" id="KW-0028">Amino-acid biosynthesis</keyword>
<dbReference type="Proteomes" id="UP000824165">
    <property type="component" value="Unassembled WGS sequence"/>
</dbReference>
<comment type="cofactor">
    <cofactor evidence="9">
        <name>Mg(2+)</name>
        <dbReference type="ChEBI" id="CHEBI:18420"/>
    </cofactor>
    <text evidence="9">Binds 1 Mg(2+) ion per subunit.</text>
</comment>
<dbReference type="CDD" id="cd07035">
    <property type="entry name" value="TPP_PYR_POX_like"/>
    <property type="match status" value="1"/>
</dbReference>
<dbReference type="GO" id="GO:0030976">
    <property type="term" value="F:thiamine pyrophosphate binding"/>
    <property type="evidence" value="ECO:0007669"/>
    <property type="project" value="UniProtKB-UniRule"/>
</dbReference>
<keyword evidence="9" id="KW-0479">Metal-binding</keyword>
<dbReference type="InterPro" id="IPR012846">
    <property type="entry name" value="Acetolactate_synth_lsu"/>
</dbReference>
<reference evidence="13" key="1">
    <citation type="submission" date="2020-10" db="EMBL/GenBank/DDBJ databases">
        <authorList>
            <person name="Gilroy R."/>
        </authorList>
    </citation>
    <scope>NUCLEOTIDE SEQUENCE</scope>
    <source>
        <strain evidence="13">CHK181-108</strain>
    </source>
</reference>
<dbReference type="InterPro" id="IPR012000">
    <property type="entry name" value="Thiamin_PyroP_enz_cen_dom"/>
</dbReference>
<evidence type="ECO:0000259" key="10">
    <source>
        <dbReference type="Pfam" id="PF00205"/>
    </source>
</evidence>
<evidence type="ECO:0000256" key="4">
    <source>
        <dbReference type="ARBA" id="ARBA00013145"/>
    </source>
</evidence>
<dbReference type="SUPFAM" id="SSF52518">
    <property type="entry name" value="Thiamin diphosphate-binding fold (THDP-binding)"/>
    <property type="match status" value="2"/>
</dbReference>
<dbReference type="FunFam" id="3.40.50.970:FF:000007">
    <property type="entry name" value="Acetolactate synthase"/>
    <property type="match status" value="1"/>
</dbReference>
<evidence type="ECO:0000313" key="14">
    <source>
        <dbReference type="Proteomes" id="UP000824165"/>
    </source>
</evidence>
<feature type="domain" description="Thiamine pyrophosphate enzyme central" evidence="10">
    <location>
        <begin position="193"/>
        <end position="328"/>
    </location>
</feature>
<evidence type="ECO:0000256" key="9">
    <source>
        <dbReference type="RuleBase" id="RU003591"/>
    </source>
</evidence>
<dbReference type="InterPro" id="IPR045229">
    <property type="entry name" value="TPP_enz"/>
</dbReference>
<sequence>MKLTGAEMVVKALEQNGVKIVFGYPGASNCPIIDKLSFSSIKHILTRNEQGAAHMASGYARVTKEVGVCTATSGPGATNLITGIATAYMDSVPVVALTGQVTTGLIGKDAFQEVDITGATLPFTKHSYLVKRIEDIPRIVNEAFHIAGTGRPGPVLIDFPMDILKAVCDYPEETPEINIRGYKLTGKANESQIKKIAEAIKDAKKPVILAGGGIVISDAVDEFRQLIKATDIPVVSTMMGIGVLPSSSPRCYGMIGSHGARRANIILNRADVVVVMGSRLGDRSVAHADGFKNNKKVIHIDIDPAEIGKNVVPDIPVVGDIKDVIDQLMPLVEGYKADPAWIAEADGVRESATRPLVTEDTGFVNPKYFMQRLSDKTNSEIYVSTEVGQNQIWAANYFNFTTPRSLLTSGGFGTMGYGLPAAIGAATAAEKPVVAVMGDGSFQMDMPELGTMTQWHIPVKMVVFENDRLGMVHEHQYLLYNSNYQAVTLDGSPDFCKLAGAYGIPSSVITENSETDKGIDELMNAEGSYLLVVKVDPFEPTGDALNENRMPKKEAE</sequence>
<keyword evidence="9 13" id="KW-0808">Transferase</keyword>
<comment type="similarity">
    <text evidence="3 9">Belongs to the TPP enzyme family.</text>
</comment>
<evidence type="ECO:0000256" key="3">
    <source>
        <dbReference type="ARBA" id="ARBA00007812"/>
    </source>
</evidence>
<dbReference type="Pfam" id="PF00205">
    <property type="entry name" value="TPP_enzyme_M"/>
    <property type="match status" value="1"/>
</dbReference>
<evidence type="ECO:0000256" key="6">
    <source>
        <dbReference type="ARBA" id="ARBA00023052"/>
    </source>
</evidence>
<dbReference type="NCBIfam" id="TIGR00118">
    <property type="entry name" value="acolac_lg"/>
    <property type="match status" value="1"/>
</dbReference>
<evidence type="ECO:0000259" key="12">
    <source>
        <dbReference type="Pfam" id="PF02776"/>
    </source>
</evidence>
<dbReference type="EMBL" id="DVLU01000103">
    <property type="protein sequence ID" value="HIT86111.1"/>
    <property type="molecule type" value="Genomic_DNA"/>
</dbReference>
<evidence type="ECO:0000259" key="11">
    <source>
        <dbReference type="Pfam" id="PF02775"/>
    </source>
</evidence>
<reference evidence="13" key="2">
    <citation type="journal article" date="2021" name="PeerJ">
        <title>Extensive microbial diversity within the chicken gut microbiome revealed by metagenomics and culture.</title>
        <authorList>
            <person name="Gilroy R."/>
            <person name="Ravi A."/>
            <person name="Getino M."/>
            <person name="Pursley I."/>
            <person name="Horton D.L."/>
            <person name="Alikhan N.F."/>
            <person name="Baker D."/>
            <person name="Gharbi K."/>
            <person name="Hall N."/>
            <person name="Watson M."/>
            <person name="Adriaenssens E.M."/>
            <person name="Foster-Nyarko E."/>
            <person name="Jarju S."/>
            <person name="Secka A."/>
            <person name="Antonio M."/>
            <person name="Oren A."/>
            <person name="Chaudhuri R.R."/>
            <person name="La Ragione R."/>
            <person name="Hildebrand F."/>
            <person name="Pallen M.J."/>
        </authorList>
    </citation>
    <scope>NUCLEOTIDE SEQUENCE</scope>
    <source>
        <strain evidence="13">CHK181-108</strain>
    </source>
</reference>
<comment type="cofactor">
    <cofactor evidence="9">
        <name>thiamine diphosphate</name>
        <dbReference type="ChEBI" id="CHEBI:58937"/>
    </cofactor>
    <text evidence="9">Binds 1 thiamine pyrophosphate per subunit.</text>
</comment>
<evidence type="ECO:0000256" key="7">
    <source>
        <dbReference type="ARBA" id="ARBA00023304"/>
    </source>
</evidence>
<proteinExistence type="inferred from homology"/>
<protein>
    <recommendedName>
        <fullName evidence="4 9">Acetolactate synthase</fullName>
        <ecNumber evidence="4 9">2.2.1.6</ecNumber>
    </recommendedName>
</protein>
<evidence type="ECO:0000256" key="2">
    <source>
        <dbReference type="ARBA" id="ARBA00005025"/>
    </source>
</evidence>
<dbReference type="Gene3D" id="3.40.50.970">
    <property type="match status" value="2"/>
</dbReference>
<dbReference type="AlphaFoldDB" id="A0A9D1H4P6"/>
<dbReference type="GO" id="GO:0000287">
    <property type="term" value="F:magnesium ion binding"/>
    <property type="evidence" value="ECO:0007669"/>
    <property type="project" value="UniProtKB-UniRule"/>
</dbReference>
<comment type="pathway">
    <text evidence="2 9">Amino-acid biosynthesis; L-valine biosynthesis; L-valine from pyruvate: step 1/4.</text>
</comment>
<evidence type="ECO:0000256" key="1">
    <source>
        <dbReference type="ARBA" id="ARBA00004974"/>
    </source>
</evidence>
<keyword evidence="6 9" id="KW-0786">Thiamine pyrophosphate</keyword>
<dbReference type="InterPro" id="IPR029035">
    <property type="entry name" value="DHS-like_NAD/FAD-binding_dom"/>
</dbReference>
<organism evidence="13 14">
    <name type="scientific">Candidatus Ornithomonoglobus intestinigallinarum</name>
    <dbReference type="NCBI Taxonomy" id="2840894"/>
    <lineage>
        <taxon>Bacteria</taxon>
        <taxon>Bacillati</taxon>
        <taxon>Bacillota</taxon>
        <taxon>Clostridia</taxon>
        <taxon>Candidatus Ornithomonoglobus</taxon>
    </lineage>
</organism>
<dbReference type="GO" id="GO:0009097">
    <property type="term" value="P:isoleucine biosynthetic process"/>
    <property type="evidence" value="ECO:0007669"/>
    <property type="project" value="TreeGrafter"/>
</dbReference>
<dbReference type="FunFam" id="3.40.50.1220:FF:000008">
    <property type="entry name" value="Acetolactate synthase"/>
    <property type="match status" value="1"/>
</dbReference>
<keyword evidence="7 9" id="KW-0100">Branched-chain amino acid biosynthesis</keyword>
<dbReference type="GO" id="GO:0005948">
    <property type="term" value="C:acetolactate synthase complex"/>
    <property type="evidence" value="ECO:0007669"/>
    <property type="project" value="TreeGrafter"/>
</dbReference>
<comment type="catalytic activity">
    <reaction evidence="8 9">
        <text>2 pyruvate + H(+) = (2S)-2-acetolactate + CO2</text>
        <dbReference type="Rhea" id="RHEA:25249"/>
        <dbReference type="ChEBI" id="CHEBI:15361"/>
        <dbReference type="ChEBI" id="CHEBI:15378"/>
        <dbReference type="ChEBI" id="CHEBI:16526"/>
        <dbReference type="ChEBI" id="CHEBI:58476"/>
        <dbReference type="EC" id="2.2.1.6"/>
    </reaction>
</comment>
<keyword evidence="9" id="KW-0460">Magnesium</keyword>
<name>A0A9D1H4P6_9FIRM</name>
<dbReference type="PANTHER" id="PTHR18968:SF13">
    <property type="entry name" value="ACETOLACTATE SYNTHASE CATALYTIC SUBUNIT, MITOCHONDRIAL"/>
    <property type="match status" value="1"/>
</dbReference>
<dbReference type="EC" id="2.2.1.6" evidence="4 9"/>
<dbReference type="InterPro" id="IPR029061">
    <property type="entry name" value="THDP-binding"/>
</dbReference>
<comment type="pathway">
    <text evidence="1 9">Amino-acid biosynthesis; L-isoleucine biosynthesis; L-isoleucine from 2-oxobutanoate: step 1/4.</text>
</comment>
<gene>
    <name evidence="13" type="primary">ilvB</name>
    <name evidence="13" type="ORF">IAA60_09465</name>
</gene>